<dbReference type="PROSITE" id="PS50995">
    <property type="entry name" value="HTH_MARR_2"/>
    <property type="match status" value="1"/>
</dbReference>
<dbReference type="Proteomes" id="UP000612585">
    <property type="component" value="Unassembled WGS sequence"/>
</dbReference>
<feature type="domain" description="HTH marR-type" evidence="4">
    <location>
        <begin position="10"/>
        <end position="147"/>
    </location>
</feature>
<dbReference type="InterPro" id="IPR036390">
    <property type="entry name" value="WH_DNA-bd_sf"/>
</dbReference>
<name>A0A8J3Z2W3_9ACTN</name>
<dbReference type="SUPFAM" id="SSF46785">
    <property type="entry name" value="Winged helix' DNA-binding domain"/>
    <property type="match status" value="1"/>
</dbReference>
<evidence type="ECO:0000256" key="2">
    <source>
        <dbReference type="ARBA" id="ARBA00023125"/>
    </source>
</evidence>
<evidence type="ECO:0000313" key="6">
    <source>
        <dbReference type="Proteomes" id="UP000612585"/>
    </source>
</evidence>
<keyword evidence="6" id="KW-1185">Reference proteome</keyword>
<dbReference type="PANTHER" id="PTHR33164:SF64">
    <property type="entry name" value="TRANSCRIPTIONAL REGULATOR SLYA"/>
    <property type="match status" value="1"/>
</dbReference>
<dbReference type="Gene3D" id="1.10.10.10">
    <property type="entry name" value="Winged helix-like DNA-binding domain superfamily/Winged helix DNA-binding domain"/>
    <property type="match status" value="1"/>
</dbReference>
<keyword evidence="1" id="KW-0805">Transcription regulation</keyword>
<keyword evidence="3" id="KW-0804">Transcription</keyword>
<dbReference type="InterPro" id="IPR039422">
    <property type="entry name" value="MarR/SlyA-like"/>
</dbReference>
<dbReference type="GO" id="GO:0006950">
    <property type="term" value="P:response to stress"/>
    <property type="evidence" value="ECO:0007669"/>
    <property type="project" value="TreeGrafter"/>
</dbReference>
<evidence type="ECO:0000313" key="5">
    <source>
        <dbReference type="EMBL" id="GIJ56461.1"/>
    </source>
</evidence>
<keyword evidence="2" id="KW-0238">DNA-binding</keyword>
<proteinExistence type="predicted"/>
<evidence type="ECO:0000259" key="4">
    <source>
        <dbReference type="PROSITE" id="PS50995"/>
    </source>
</evidence>
<accession>A0A8J3Z2W3</accession>
<reference evidence="5" key="1">
    <citation type="submission" date="2021-01" db="EMBL/GenBank/DDBJ databases">
        <title>Whole genome shotgun sequence of Virgisporangium aurantiacum NBRC 16421.</title>
        <authorList>
            <person name="Komaki H."/>
            <person name="Tamura T."/>
        </authorList>
    </citation>
    <scope>NUCLEOTIDE SEQUENCE</scope>
    <source>
        <strain evidence="5">NBRC 16421</strain>
    </source>
</reference>
<dbReference type="GO" id="GO:0003700">
    <property type="term" value="F:DNA-binding transcription factor activity"/>
    <property type="evidence" value="ECO:0007669"/>
    <property type="project" value="InterPro"/>
</dbReference>
<dbReference type="AlphaFoldDB" id="A0A8J3Z2W3"/>
<gene>
    <name evidence="5" type="primary">marR_1</name>
    <name evidence="5" type="ORF">Vau01_039770</name>
</gene>
<evidence type="ECO:0000256" key="3">
    <source>
        <dbReference type="ARBA" id="ARBA00023163"/>
    </source>
</evidence>
<dbReference type="SMART" id="SM00347">
    <property type="entry name" value="HTH_MARR"/>
    <property type="match status" value="1"/>
</dbReference>
<dbReference type="InterPro" id="IPR000835">
    <property type="entry name" value="HTH_MarR-typ"/>
</dbReference>
<dbReference type="InterPro" id="IPR036388">
    <property type="entry name" value="WH-like_DNA-bd_sf"/>
</dbReference>
<protein>
    <submittedName>
        <fullName evidence="5">MarR family transcriptional regulator</fullName>
    </submittedName>
</protein>
<sequence length="149" mass="16141">MLDTGFADADDSTGLLLWRITNAWQAAQRAALKPYDLTHVQFVLLAGLTWLAGDEPVTQKAVAAHTGTDPMMASQVLRALEAKSLIERGRHPTDSRANALTPTPAGRDLANRAVRAVEDVDRRFFGPLGADQAAFTAALRRLDKSHPRG</sequence>
<evidence type="ECO:0000256" key="1">
    <source>
        <dbReference type="ARBA" id="ARBA00023015"/>
    </source>
</evidence>
<comment type="caution">
    <text evidence="5">The sequence shown here is derived from an EMBL/GenBank/DDBJ whole genome shotgun (WGS) entry which is preliminary data.</text>
</comment>
<dbReference type="Pfam" id="PF01047">
    <property type="entry name" value="MarR"/>
    <property type="match status" value="1"/>
</dbReference>
<dbReference type="RefSeq" id="WP_203994842.1">
    <property type="nucleotide sequence ID" value="NZ_BOPG01000024.1"/>
</dbReference>
<dbReference type="PANTHER" id="PTHR33164">
    <property type="entry name" value="TRANSCRIPTIONAL REGULATOR, MARR FAMILY"/>
    <property type="match status" value="1"/>
</dbReference>
<dbReference type="EMBL" id="BOPG01000024">
    <property type="protein sequence ID" value="GIJ56461.1"/>
    <property type="molecule type" value="Genomic_DNA"/>
</dbReference>
<organism evidence="5 6">
    <name type="scientific">Virgisporangium aurantiacum</name>
    <dbReference type="NCBI Taxonomy" id="175570"/>
    <lineage>
        <taxon>Bacteria</taxon>
        <taxon>Bacillati</taxon>
        <taxon>Actinomycetota</taxon>
        <taxon>Actinomycetes</taxon>
        <taxon>Micromonosporales</taxon>
        <taxon>Micromonosporaceae</taxon>
        <taxon>Virgisporangium</taxon>
    </lineage>
</organism>
<dbReference type="GO" id="GO:0003677">
    <property type="term" value="F:DNA binding"/>
    <property type="evidence" value="ECO:0007669"/>
    <property type="project" value="UniProtKB-KW"/>
</dbReference>